<reference evidence="1 2" key="1">
    <citation type="journal article" date="2021" name="Elife">
        <title>Chloroplast acquisition without the gene transfer in kleptoplastic sea slugs, Plakobranchus ocellatus.</title>
        <authorList>
            <person name="Maeda T."/>
            <person name="Takahashi S."/>
            <person name="Yoshida T."/>
            <person name="Shimamura S."/>
            <person name="Takaki Y."/>
            <person name="Nagai Y."/>
            <person name="Toyoda A."/>
            <person name="Suzuki Y."/>
            <person name="Arimoto A."/>
            <person name="Ishii H."/>
            <person name="Satoh N."/>
            <person name="Nishiyama T."/>
            <person name="Hasebe M."/>
            <person name="Maruyama T."/>
            <person name="Minagawa J."/>
            <person name="Obokata J."/>
            <person name="Shigenobu S."/>
        </authorList>
    </citation>
    <scope>NUCLEOTIDE SEQUENCE [LARGE SCALE GENOMIC DNA]</scope>
</reference>
<evidence type="ECO:0000313" key="1">
    <source>
        <dbReference type="EMBL" id="GFO11037.1"/>
    </source>
</evidence>
<proteinExistence type="predicted"/>
<comment type="caution">
    <text evidence="1">The sequence shown here is derived from an EMBL/GenBank/DDBJ whole genome shotgun (WGS) entry which is preliminary data.</text>
</comment>
<protein>
    <submittedName>
        <fullName evidence="1">Uncharacterized protein</fullName>
    </submittedName>
</protein>
<dbReference type="EMBL" id="BLXT01004214">
    <property type="protein sequence ID" value="GFO11037.1"/>
    <property type="molecule type" value="Genomic_DNA"/>
</dbReference>
<accession>A0AAV4AVK7</accession>
<sequence length="172" mass="19356">MIFERNEVDAIKLKLNPTGNKLKTVVRPAECVWYALYTCIGYVGGTVDRKSALRPAVTLLSQTRTPPLAVWPDGVPNSLRSPLCGRTIYKNQTQYKSVVLPPQCKKLFGLYSRELIKGNQKKSVSQCYGNPMLSRLVAPTLYKDVTMQGHNDSTLFGRYFEHGATEIEAEHY</sequence>
<gene>
    <name evidence="1" type="ORF">PoB_003754200</name>
</gene>
<evidence type="ECO:0000313" key="2">
    <source>
        <dbReference type="Proteomes" id="UP000735302"/>
    </source>
</evidence>
<dbReference type="Proteomes" id="UP000735302">
    <property type="component" value="Unassembled WGS sequence"/>
</dbReference>
<organism evidence="1 2">
    <name type="scientific">Plakobranchus ocellatus</name>
    <dbReference type="NCBI Taxonomy" id="259542"/>
    <lineage>
        <taxon>Eukaryota</taxon>
        <taxon>Metazoa</taxon>
        <taxon>Spiralia</taxon>
        <taxon>Lophotrochozoa</taxon>
        <taxon>Mollusca</taxon>
        <taxon>Gastropoda</taxon>
        <taxon>Heterobranchia</taxon>
        <taxon>Euthyneura</taxon>
        <taxon>Panpulmonata</taxon>
        <taxon>Sacoglossa</taxon>
        <taxon>Placobranchoidea</taxon>
        <taxon>Plakobranchidae</taxon>
        <taxon>Plakobranchus</taxon>
    </lineage>
</organism>
<name>A0AAV4AVK7_9GAST</name>
<dbReference type="AlphaFoldDB" id="A0AAV4AVK7"/>
<keyword evidence="2" id="KW-1185">Reference proteome</keyword>